<proteinExistence type="predicted"/>
<dbReference type="AlphaFoldDB" id="A0A1W0E3F2"/>
<evidence type="ECO:0000313" key="2">
    <source>
        <dbReference type="EMBL" id="OQS53775.1"/>
    </source>
</evidence>
<dbReference type="Pfam" id="PF14616">
    <property type="entry name" value="Rua1_C"/>
    <property type="match status" value="1"/>
</dbReference>
<name>A0A1W0E3F2_9MICR</name>
<sequence>MKERNKNLNMVLFDGNLKSTNSSDLGDQITENYNNNEYNEINSFGYKNEFYMFKDKNISMENSNNCVFNKNNLFEFVNENNKMDFTYDSDKMNFTYENVVDPSLIIESAKQSNIHSNALNVSYRPKNVRKEGQEREGQCHICEKWFKLKTSSYWYHMNYKHGINKNNFIIPKSFTTRNNGIFLEAYCKKCKHWVQINTKNKNKMFGWRRHWQKYHTIQKPKNFK</sequence>
<dbReference type="PANTHER" id="PTHR28125:SF2">
    <property type="entry name" value="MEIOTIC EXPRESSION UP-REGULATED PROTEIN 26"/>
    <property type="match status" value="1"/>
</dbReference>
<evidence type="ECO:0000259" key="1">
    <source>
        <dbReference type="Pfam" id="PF14616"/>
    </source>
</evidence>
<dbReference type="Proteomes" id="UP000192758">
    <property type="component" value="Unassembled WGS sequence"/>
</dbReference>
<organism evidence="2 3">
    <name type="scientific">Ecytonucleospora hepatopenaei</name>
    <dbReference type="NCBI Taxonomy" id="646526"/>
    <lineage>
        <taxon>Eukaryota</taxon>
        <taxon>Fungi</taxon>
        <taxon>Fungi incertae sedis</taxon>
        <taxon>Microsporidia</taxon>
        <taxon>Enterocytozoonidae</taxon>
        <taxon>Ecytonucleospora</taxon>
    </lineage>
</organism>
<protein>
    <submittedName>
        <fullName evidence="2">Meu26</fullName>
    </submittedName>
</protein>
<dbReference type="STRING" id="646526.A0A1W0E3F2"/>
<accession>A0A1W0E3F2</accession>
<dbReference type="EMBL" id="MNPJ01000025">
    <property type="protein sequence ID" value="OQS53775.1"/>
    <property type="molecule type" value="Genomic_DNA"/>
</dbReference>
<dbReference type="InterPro" id="IPR028012">
    <property type="entry name" value="Rua1_C"/>
</dbReference>
<reference evidence="2 3" key="1">
    <citation type="journal article" date="2017" name="Environ. Microbiol.">
        <title>Decay of the glycolytic pathway and adaptation to intranuclear parasitism within Enterocytozoonidae microsporidia.</title>
        <authorList>
            <person name="Wiredu Boakye D."/>
            <person name="Jaroenlak P."/>
            <person name="Prachumwat A."/>
            <person name="Williams T.A."/>
            <person name="Bateman K.S."/>
            <person name="Itsathitphaisarn O."/>
            <person name="Sritunyalucksana K."/>
            <person name="Paszkiewicz K.H."/>
            <person name="Moore K.A."/>
            <person name="Stentiford G.D."/>
            <person name="Williams B.A."/>
        </authorList>
    </citation>
    <scope>NUCLEOTIDE SEQUENCE [LARGE SCALE GENOMIC DNA]</scope>
    <source>
        <strain evidence="2 3">TH1</strain>
    </source>
</reference>
<comment type="caution">
    <text evidence="2">The sequence shown here is derived from an EMBL/GenBank/DDBJ whole genome shotgun (WGS) entry which is preliminary data.</text>
</comment>
<evidence type="ECO:0000313" key="3">
    <source>
        <dbReference type="Proteomes" id="UP000192758"/>
    </source>
</evidence>
<feature type="domain" description="Transcription regulator Rua1 C-terminal" evidence="1">
    <location>
        <begin position="122"/>
        <end position="215"/>
    </location>
</feature>
<dbReference type="PANTHER" id="PTHR28125">
    <property type="entry name" value="MEIOTIC EXPRESSION UP-REGULATED PROTEIN 26"/>
    <property type="match status" value="1"/>
</dbReference>
<gene>
    <name evidence="2" type="primary">meu26</name>
    <name evidence="2" type="ORF">EHP00_1242</name>
</gene>
<keyword evidence="3" id="KW-1185">Reference proteome</keyword>
<dbReference type="VEuPathDB" id="MicrosporidiaDB:EHP00_1242"/>
<dbReference type="OrthoDB" id="5595379at2759"/>